<sequence>MSSNPPIIVQALCAIAPKLNTSKPLIDAPKGTPTLEKSEGAMPRRSLRQRRGKVEDLGTFTLKLTDEEIAEDIFSMTGELPRGQPHRRPVQTQMMLNISGDYGHVVVEHVYASEWLDDYGHDVVEPVDAS</sequence>
<protein>
    <submittedName>
        <fullName evidence="2">Uncharacterized protein</fullName>
    </submittedName>
</protein>
<dbReference type="InterPro" id="IPR012438">
    <property type="entry name" value="DUF1639"/>
</dbReference>
<gene>
    <name evidence="2" type="ORF">NCGR_LOCUS55993</name>
</gene>
<feature type="region of interest" description="Disordered" evidence="1">
    <location>
        <begin position="24"/>
        <end position="48"/>
    </location>
</feature>
<evidence type="ECO:0000313" key="3">
    <source>
        <dbReference type="Proteomes" id="UP000604825"/>
    </source>
</evidence>
<dbReference type="Proteomes" id="UP000604825">
    <property type="component" value="Unassembled WGS sequence"/>
</dbReference>
<accession>A0A811RT18</accession>
<evidence type="ECO:0000256" key="1">
    <source>
        <dbReference type="SAM" id="MobiDB-lite"/>
    </source>
</evidence>
<name>A0A811RT18_9POAL</name>
<keyword evidence="3" id="KW-1185">Reference proteome</keyword>
<dbReference type="AlphaFoldDB" id="A0A811RT18"/>
<evidence type="ECO:0000313" key="2">
    <source>
        <dbReference type="EMBL" id="CAD6272720.1"/>
    </source>
</evidence>
<comment type="caution">
    <text evidence="2">The sequence shown here is derived from an EMBL/GenBank/DDBJ whole genome shotgun (WGS) entry which is preliminary data.</text>
</comment>
<dbReference type="Pfam" id="PF07797">
    <property type="entry name" value="DUF1639"/>
    <property type="match status" value="1"/>
</dbReference>
<dbReference type="EMBL" id="CAJGYO010000016">
    <property type="protein sequence ID" value="CAD6272720.1"/>
    <property type="molecule type" value="Genomic_DNA"/>
</dbReference>
<dbReference type="OrthoDB" id="769821at2759"/>
<reference evidence="2" key="1">
    <citation type="submission" date="2020-10" db="EMBL/GenBank/DDBJ databases">
        <authorList>
            <person name="Han B."/>
            <person name="Lu T."/>
            <person name="Zhao Q."/>
            <person name="Huang X."/>
            <person name="Zhao Y."/>
        </authorList>
    </citation>
    <scope>NUCLEOTIDE SEQUENCE</scope>
</reference>
<organism evidence="2 3">
    <name type="scientific">Miscanthus lutarioriparius</name>
    <dbReference type="NCBI Taxonomy" id="422564"/>
    <lineage>
        <taxon>Eukaryota</taxon>
        <taxon>Viridiplantae</taxon>
        <taxon>Streptophyta</taxon>
        <taxon>Embryophyta</taxon>
        <taxon>Tracheophyta</taxon>
        <taxon>Spermatophyta</taxon>
        <taxon>Magnoliopsida</taxon>
        <taxon>Liliopsida</taxon>
        <taxon>Poales</taxon>
        <taxon>Poaceae</taxon>
        <taxon>PACMAD clade</taxon>
        <taxon>Panicoideae</taxon>
        <taxon>Andropogonodae</taxon>
        <taxon>Andropogoneae</taxon>
        <taxon>Saccharinae</taxon>
        <taxon>Miscanthus</taxon>
    </lineage>
</organism>
<proteinExistence type="predicted"/>